<sequence>MKYCGAVAAFAATVSAFPSFASTGGKDNLNTAKRAADTIENLARRAASIPTAEETNCGPVACTTFNEQEQLISIDGKHAWAAPGKTDLRGPCPGLNAAANHGYIPRNGVLTIPQTVSGLADAYGMGADLAAGLAAVAILFLGDLTSLTWSIGGPQTATPLQTAIFGTTRGLSYSHNSYESDTSIGRPDAYLNGGDSTSLDLDRFRKAYESGLESDRYTFAGFRPLFVENIDWSIANNPYYFSAQFAGVLVAPAAYNFVLNFMSNRTAKEPSGYLNGAIFKEFFSVTGDYPNFKWTPGHEKIPANWYRRPSTSRYQLSEALADVVANSIRDPSAFRLGGNTNGTNTYVGADLSLLTGGAFNSASDLLKGNNLGCFVFQAQTMYLDTNLGLGGVLGSGGILGAEQLIAQFITPLTNALGCPQLTKPWNTSAMAMYPGAGYMPKP</sequence>
<keyword evidence="4" id="KW-0479">Metal-binding</keyword>
<feature type="domain" description="Heme haloperoxidase family profile" evidence="9">
    <location>
        <begin position="76"/>
        <end position="321"/>
    </location>
</feature>
<evidence type="ECO:0000256" key="6">
    <source>
        <dbReference type="ARBA" id="ARBA00023004"/>
    </source>
</evidence>
<evidence type="ECO:0000256" key="7">
    <source>
        <dbReference type="ARBA" id="ARBA00025795"/>
    </source>
</evidence>
<dbReference type="OrthoDB" id="407298at2759"/>
<evidence type="ECO:0000313" key="10">
    <source>
        <dbReference type="EMBL" id="KAB8648501.1"/>
    </source>
</evidence>
<dbReference type="PANTHER" id="PTHR33577:SF1">
    <property type="entry name" value="HEME HALOPEROXIDASE FAMILY PROFILE DOMAIN-CONTAINING PROTEIN"/>
    <property type="match status" value="1"/>
</dbReference>
<feature type="chain" id="PRO_5024373838" description="Heme haloperoxidase family profile domain-containing protein" evidence="8">
    <location>
        <begin position="17"/>
        <end position="442"/>
    </location>
</feature>
<keyword evidence="2" id="KW-0575">Peroxidase</keyword>
<comment type="cofactor">
    <cofactor evidence="1">
        <name>heme b</name>
        <dbReference type="ChEBI" id="CHEBI:60344"/>
    </cofactor>
</comment>
<protein>
    <recommendedName>
        <fullName evidence="9">Heme haloperoxidase family profile domain-containing protein</fullName>
    </recommendedName>
</protein>
<feature type="signal peptide" evidence="8">
    <location>
        <begin position="1"/>
        <end position="16"/>
    </location>
</feature>
<proteinExistence type="inferred from homology"/>
<keyword evidence="5" id="KW-0560">Oxidoreductase</keyword>
<accession>A0A5N6L3B5</accession>
<dbReference type="GO" id="GO:0046872">
    <property type="term" value="F:metal ion binding"/>
    <property type="evidence" value="ECO:0007669"/>
    <property type="project" value="UniProtKB-KW"/>
</dbReference>
<dbReference type="PROSITE" id="PS51405">
    <property type="entry name" value="HEME_HALOPEROXIDASE"/>
    <property type="match status" value="1"/>
</dbReference>
<dbReference type="EMBL" id="VIBQ01000080">
    <property type="protein sequence ID" value="KAB8648501.1"/>
    <property type="molecule type" value="Genomic_DNA"/>
</dbReference>
<comment type="similarity">
    <text evidence="7">Belongs to the chloroperoxidase family.</text>
</comment>
<keyword evidence="8" id="KW-0732">Signal</keyword>
<keyword evidence="6" id="KW-0408">Iron</keyword>
<organism evidence="10 11">
    <name type="scientific">Carpinus fangiana</name>
    <dbReference type="NCBI Taxonomy" id="176857"/>
    <lineage>
        <taxon>Eukaryota</taxon>
        <taxon>Viridiplantae</taxon>
        <taxon>Streptophyta</taxon>
        <taxon>Embryophyta</taxon>
        <taxon>Tracheophyta</taxon>
        <taxon>Spermatophyta</taxon>
        <taxon>Magnoliopsida</taxon>
        <taxon>eudicotyledons</taxon>
        <taxon>Gunneridae</taxon>
        <taxon>Pentapetalae</taxon>
        <taxon>rosids</taxon>
        <taxon>fabids</taxon>
        <taxon>Fagales</taxon>
        <taxon>Betulaceae</taxon>
        <taxon>Carpinus</taxon>
    </lineage>
</organism>
<dbReference type="SUPFAM" id="SSF47571">
    <property type="entry name" value="Cloroperoxidase"/>
    <property type="match status" value="1"/>
</dbReference>
<gene>
    <name evidence="10" type="ORF">FH972_026157</name>
</gene>
<dbReference type="GO" id="GO:0004601">
    <property type="term" value="F:peroxidase activity"/>
    <property type="evidence" value="ECO:0007669"/>
    <property type="project" value="UniProtKB-KW"/>
</dbReference>
<comment type="caution">
    <text evidence="10">The sequence shown here is derived from an EMBL/GenBank/DDBJ whole genome shotgun (WGS) entry which is preliminary data.</text>
</comment>
<reference evidence="10 11" key="1">
    <citation type="submission" date="2019-06" db="EMBL/GenBank/DDBJ databases">
        <title>A chromosomal-level reference genome of Carpinus fangiana (Coryloideae, Betulaceae).</title>
        <authorList>
            <person name="Yang X."/>
            <person name="Wang Z."/>
            <person name="Zhang L."/>
            <person name="Hao G."/>
            <person name="Liu J."/>
            <person name="Yang Y."/>
        </authorList>
    </citation>
    <scope>NUCLEOTIDE SEQUENCE [LARGE SCALE GENOMIC DNA]</scope>
    <source>
        <strain evidence="10">Cfa_2016G</strain>
        <tissue evidence="10">Leaf</tissue>
    </source>
</reference>
<dbReference type="InterPro" id="IPR036851">
    <property type="entry name" value="Chloroperoxidase-like_sf"/>
</dbReference>
<evidence type="ECO:0000259" key="9">
    <source>
        <dbReference type="PROSITE" id="PS51405"/>
    </source>
</evidence>
<evidence type="ECO:0000256" key="1">
    <source>
        <dbReference type="ARBA" id="ARBA00001970"/>
    </source>
</evidence>
<evidence type="ECO:0000256" key="3">
    <source>
        <dbReference type="ARBA" id="ARBA00022617"/>
    </source>
</evidence>
<keyword evidence="3" id="KW-0349">Heme</keyword>
<dbReference type="Gene3D" id="1.10.489.10">
    <property type="entry name" value="Chloroperoxidase-like"/>
    <property type="match status" value="1"/>
</dbReference>
<keyword evidence="11" id="KW-1185">Reference proteome</keyword>
<evidence type="ECO:0000256" key="4">
    <source>
        <dbReference type="ARBA" id="ARBA00022723"/>
    </source>
</evidence>
<dbReference type="AlphaFoldDB" id="A0A5N6L3B5"/>
<dbReference type="PANTHER" id="PTHR33577">
    <property type="entry name" value="STERIGMATOCYSTIN BIOSYNTHESIS PEROXIDASE STCC-RELATED"/>
    <property type="match status" value="1"/>
</dbReference>
<evidence type="ECO:0000256" key="5">
    <source>
        <dbReference type="ARBA" id="ARBA00023002"/>
    </source>
</evidence>
<dbReference type="InterPro" id="IPR000028">
    <property type="entry name" value="Chloroperoxidase"/>
</dbReference>
<evidence type="ECO:0000256" key="2">
    <source>
        <dbReference type="ARBA" id="ARBA00022559"/>
    </source>
</evidence>
<evidence type="ECO:0000256" key="8">
    <source>
        <dbReference type="SAM" id="SignalP"/>
    </source>
</evidence>
<evidence type="ECO:0000313" key="11">
    <source>
        <dbReference type="Proteomes" id="UP000327013"/>
    </source>
</evidence>
<name>A0A5N6L3B5_9ROSI</name>
<dbReference type="Proteomes" id="UP000327013">
    <property type="component" value="Unassembled WGS sequence"/>
</dbReference>
<dbReference type="Pfam" id="PF01328">
    <property type="entry name" value="Peroxidase_2"/>
    <property type="match status" value="1"/>
</dbReference>